<feature type="region of interest" description="Disordered" evidence="1">
    <location>
        <begin position="154"/>
        <end position="177"/>
    </location>
</feature>
<keyword evidence="2" id="KW-1133">Transmembrane helix</keyword>
<evidence type="ECO:0000313" key="4">
    <source>
        <dbReference type="Proteomes" id="UP000177751"/>
    </source>
</evidence>
<accession>A0A1G2JBJ2</accession>
<dbReference type="STRING" id="1802229.A2401_03665"/>
<dbReference type="EMBL" id="MHPP01000018">
    <property type="protein sequence ID" value="OGZ84377.1"/>
    <property type="molecule type" value="Genomic_DNA"/>
</dbReference>
<evidence type="ECO:0000256" key="2">
    <source>
        <dbReference type="SAM" id="Phobius"/>
    </source>
</evidence>
<name>A0A1G2JBJ2_9BACT</name>
<feature type="compositionally biased region" description="Pro residues" evidence="1">
    <location>
        <begin position="92"/>
        <end position="102"/>
    </location>
</feature>
<feature type="region of interest" description="Disordered" evidence="1">
    <location>
        <begin position="1"/>
        <end position="105"/>
    </location>
</feature>
<evidence type="ECO:0000256" key="1">
    <source>
        <dbReference type="SAM" id="MobiDB-lite"/>
    </source>
</evidence>
<keyword evidence="2" id="KW-0472">Membrane</keyword>
<feature type="compositionally biased region" description="Low complexity" evidence="1">
    <location>
        <begin position="66"/>
        <end position="82"/>
    </location>
</feature>
<comment type="caution">
    <text evidence="3">The sequence shown here is derived from an EMBL/GenBank/DDBJ whole genome shotgun (WGS) entry which is preliminary data.</text>
</comment>
<organism evidence="3 4">
    <name type="scientific">Candidatus Staskawiczbacteria bacterium RIFOXYC1_FULL_38_18</name>
    <dbReference type="NCBI Taxonomy" id="1802229"/>
    <lineage>
        <taxon>Bacteria</taxon>
        <taxon>Candidatus Staskawicziibacteriota</taxon>
    </lineage>
</organism>
<sequence>MDNHDDAMPQGMPNKSFKSAPPPNLPVDSADFRQSGSRPAYNPQSAQRITQEPIRQFTPQQPPQTSAPVPVAPQSSAPSPAQNFGNQATERPVPPPNPPKQPYMPAVPNFSDVRDGHGKKRPSLLSVIVAVLAVIIILGLAFLLYYYATQTFQPPRAGQSPVVSSESKKITPEPEQSAAPAVIPTSVIVFKVPDVLPTEQKLGNCWVNSIAEPFRKDAWRCMVGSTVYDPCFEMSQKGLVYCPMNLLSGSGDATLIKLTKPLPQPILPKTVKDNWAWLIKTEDGIFFSPYTGTKPFVDGTFATYGSKIVNGERFVLMGDLVKGEIWTAQEKVLVKNGTSWVVKSTKTIKIDTIWQ</sequence>
<proteinExistence type="predicted"/>
<gene>
    <name evidence="3" type="ORF">A2401_03665</name>
</gene>
<feature type="compositionally biased region" description="Polar residues" evidence="1">
    <location>
        <begin position="32"/>
        <end position="50"/>
    </location>
</feature>
<reference evidence="3 4" key="1">
    <citation type="journal article" date="2016" name="Nat. Commun.">
        <title>Thousands of microbial genomes shed light on interconnected biogeochemical processes in an aquifer system.</title>
        <authorList>
            <person name="Anantharaman K."/>
            <person name="Brown C.T."/>
            <person name="Hug L.A."/>
            <person name="Sharon I."/>
            <person name="Castelle C.J."/>
            <person name="Probst A.J."/>
            <person name="Thomas B.C."/>
            <person name="Singh A."/>
            <person name="Wilkins M.J."/>
            <person name="Karaoz U."/>
            <person name="Brodie E.L."/>
            <person name="Williams K.H."/>
            <person name="Hubbard S.S."/>
            <person name="Banfield J.F."/>
        </authorList>
    </citation>
    <scope>NUCLEOTIDE SEQUENCE [LARGE SCALE GENOMIC DNA]</scope>
</reference>
<keyword evidence="2" id="KW-0812">Transmembrane</keyword>
<evidence type="ECO:0000313" key="3">
    <source>
        <dbReference type="EMBL" id="OGZ84377.1"/>
    </source>
</evidence>
<protein>
    <submittedName>
        <fullName evidence="3">Uncharacterized protein</fullName>
    </submittedName>
</protein>
<dbReference type="AlphaFoldDB" id="A0A1G2JBJ2"/>
<dbReference type="Proteomes" id="UP000177751">
    <property type="component" value="Unassembled WGS sequence"/>
</dbReference>
<feature type="transmembrane region" description="Helical" evidence="2">
    <location>
        <begin position="124"/>
        <end position="147"/>
    </location>
</feature>